<evidence type="ECO:0000313" key="3">
    <source>
        <dbReference type="Proteomes" id="UP001497525"/>
    </source>
</evidence>
<reference evidence="2" key="1">
    <citation type="submission" date="2024-06" db="EMBL/GenBank/DDBJ databases">
        <authorList>
            <person name="Liu X."/>
            <person name="Lenzi L."/>
            <person name="Haldenby T S."/>
            <person name="Uol C."/>
        </authorList>
    </citation>
    <scope>NUCLEOTIDE SEQUENCE</scope>
</reference>
<dbReference type="EMBL" id="CAXLJL010000079">
    <property type="protein sequence ID" value="CAL5131095.1"/>
    <property type="molecule type" value="Genomic_DNA"/>
</dbReference>
<name>A0AAV2T335_CALDB</name>
<evidence type="ECO:0000256" key="1">
    <source>
        <dbReference type="SAM" id="MobiDB-lite"/>
    </source>
</evidence>
<dbReference type="AlphaFoldDB" id="A0AAV2T335"/>
<dbReference type="Proteomes" id="UP001497525">
    <property type="component" value="Unassembled WGS sequence"/>
</dbReference>
<sequence>MATEVENNEEEKPDAESFQPTLYVNDIKPEDAPPEDGQKETLAVPVSTVHLESNRGKRYQMTFKAKDPEFYFLYVHRRKSPDGSTQKASQACSTDYFVEVRDLRCQKFVMRMKRYRIASCSQSIDGDNNEEDSVQASKPSKIGKHRNKDTETLSHIYVEKDGILFLLTANFVQVEIAQTFQEEPLATEIQTSTEYKKGTYNSEPNRASLVARVNKDLMRVRFVLDEMEIKPISVYVSRGAQCSERYAYVKFVPESGNKVAFCAVPLSTYMYRDPMMAVRRKNDARRRIGLDPKWLVEERKKRLQQTAAHMTQSQESPEATRSVIVFELNGHRVKLRCGHMTASLIDGGDVYDDFVLSNKTEQRLLIRSPNTAATDSI</sequence>
<feature type="region of interest" description="Disordered" evidence="1">
    <location>
        <begin position="1"/>
        <end position="39"/>
    </location>
</feature>
<comment type="caution">
    <text evidence="2">The sequence shown here is derived from an EMBL/GenBank/DDBJ whole genome shotgun (WGS) entry which is preliminary data.</text>
</comment>
<feature type="compositionally biased region" description="Basic and acidic residues" evidence="1">
    <location>
        <begin position="27"/>
        <end position="39"/>
    </location>
</feature>
<gene>
    <name evidence="2" type="ORF">CDAUBV1_LOCUS3278</name>
</gene>
<accession>A0AAV2T335</accession>
<proteinExistence type="predicted"/>
<feature type="region of interest" description="Disordered" evidence="1">
    <location>
        <begin position="124"/>
        <end position="146"/>
    </location>
</feature>
<evidence type="ECO:0000313" key="2">
    <source>
        <dbReference type="EMBL" id="CAL5131095.1"/>
    </source>
</evidence>
<organism evidence="2 3">
    <name type="scientific">Calicophoron daubneyi</name>
    <name type="common">Rumen fluke</name>
    <name type="synonym">Paramphistomum daubneyi</name>
    <dbReference type="NCBI Taxonomy" id="300641"/>
    <lineage>
        <taxon>Eukaryota</taxon>
        <taxon>Metazoa</taxon>
        <taxon>Spiralia</taxon>
        <taxon>Lophotrochozoa</taxon>
        <taxon>Platyhelminthes</taxon>
        <taxon>Trematoda</taxon>
        <taxon>Digenea</taxon>
        <taxon>Plagiorchiida</taxon>
        <taxon>Pronocephalata</taxon>
        <taxon>Paramphistomoidea</taxon>
        <taxon>Paramphistomidae</taxon>
        <taxon>Calicophoron</taxon>
    </lineage>
</organism>
<protein>
    <recommendedName>
        <fullName evidence="4">Sin1 middle CRIM domain-containing protein</fullName>
    </recommendedName>
</protein>
<evidence type="ECO:0008006" key="4">
    <source>
        <dbReference type="Google" id="ProtNLM"/>
    </source>
</evidence>
<feature type="compositionally biased region" description="Acidic residues" evidence="1">
    <location>
        <begin position="1"/>
        <end position="13"/>
    </location>
</feature>